<accession>A0A8S3FNQ9</accession>
<evidence type="ECO:0000313" key="2">
    <source>
        <dbReference type="Proteomes" id="UP000681967"/>
    </source>
</evidence>
<feature type="non-terminal residue" evidence="1">
    <location>
        <position position="1"/>
    </location>
</feature>
<protein>
    <submittedName>
        <fullName evidence="1">Uncharacterized protein</fullName>
    </submittedName>
</protein>
<feature type="non-terminal residue" evidence="1">
    <location>
        <position position="67"/>
    </location>
</feature>
<evidence type="ECO:0000313" key="1">
    <source>
        <dbReference type="EMBL" id="CAF5131962.1"/>
    </source>
</evidence>
<name>A0A8S3FNQ9_9BILA</name>
<dbReference type="AlphaFoldDB" id="A0A8S3FNQ9"/>
<proteinExistence type="predicted"/>
<sequence>PNDSLVTDLSTLFTSNTATAETVPLSTMTGASVSESTNTMLSSSVSSISTSVASVASTLSSSNPTDT</sequence>
<reference evidence="1" key="1">
    <citation type="submission" date="2021-02" db="EMBL/GenBank/DDBJ databases">
        <authorList>
            <person name="Nowell W R."/>
        </authorList>
    </citation>
    <scope>NUCLEOTIDE SEQUENCE</scope>
</reference>
<gene>
    <name evidence="1" type="ORF">BYL167_LOCUS68661</name>
</gene>
<comment type="caution">
    <text evidence="1">The sequence shown here is derived from an EMBL/GenBank/DDBJ whole genome shotgun (WGS) entry which is preliminary data.</text>
</comment>
<dbReference type="EMBL" id="CAJOBH010248362">
    <property type="protein sequence ID" value="CAF5131962.1"/>
    <property type="molecule type" value="Genomic_DNA"/>
</dbReference>
<organism evidence="1 2">
    <name type="scientific">Rotaria magnacalcarata</name>
    <dbReference type="NCBI Taxonomy" id="392030"/>
    <lineage>
        <taxon>Eukaryota</taxon>
        <taxon>Metazoa</taxon>
        <taxon>Spiralia</taxon>
        <taxon>Gnathifera</taxon>
        <taxon>Rotifera</taxon>
        <taxon>Eurotatoria</taxon>
        <taxon>Bdelloidea</taxon>
        <taxon>Philodinida</taxon>
        <taxon>Philodinidae</taxon>
        <taxon>Rotaria</taxon>
    </lineage>
</organism>
<dbReference type="Proteomes" id="UP000681967">
    <property type="component" value="Unassembled WGS sequence"/>
</dbReference>